<reference evidence="1" key="1">
    <citation type="submission" date="2018-02" db="EMBL/GenBank/DDBJ databases">
        <title>Rhizophora mucronata_Transcriptome.</title>
        <authorList>
            <person name="Meera S.P."/>
            <person name="Sreeshan A."/>
            <person name="Augustine A."/>
        </authorList>
    </citation>
    <scope>NUCLEOTIDE SEQUENCE</scope>
    <source>
        <tissue evidence="1">Leaf</tissue>
    </source>
</reference>
<name>A0A2P2NKG4_RHIMU</name>
<dbReference type="AlphaFoldDB" id="A0A2P2NKG4"/>
<dbReference type="EMBL" id="GGEC01062505">
    <property type="protein sequence ID" value="MBX42989.1"/>
    <property type="molecule type" value="Transcribed_RNA"/>
</dbReference>
<protein>
    <submittedName>
        <fullName evidence="1">Uncharacterized protein</fullName>
    </submittedName>
</protein>
<evidence type="ECO:0000313" key="1">
    <source>
        <dbReference type="EMBL" id="MBX42989.1"/>
    </source>
</evidence>
<sequence>MNSQLSNPFCLPRSQKHLTRNLLPLNSKQSINIRRNVGVKAGLAFRPHLTNNWHWLQAFIGDPVLSFF</sequence>
<organism evidence="1">
    <name type="scientific">Rhizophora mucronata</name>
    <name type="common">Asiatic mangrove</name>
    <dbReference type="NCBI Taxonomy" id="61149"/>
    <lineage>
        <taxon>Eukaryota</taxon>
        <taxon>Viridiplantae</taxon>
        <taxon>Streptophyta</taxon>
        <taxon>Embryophyta</taxon>
        <taxon>Tracheophyta</taxon>
        <taxon>Spermatophyta</taxon>
        <taxon>Magnoliopsida</taxon>
        <taxon>eudicotyledons</taxon>
        <taxon>Gunneridae</taxon>
        <taxon>Pentapetalae</taxon>
        <taxon>rosids</taxon>
        <taxon>fabids</taxon>
        <taxon>Malpighiales</taxon>
        <taxon>Rhizophoraceae</taxon>
        <taxon>Rhizophora</taxon>
    </lineage>
</organism>
<proteinExistence type="predicted"/>
<accession>A0A2P2NKG4</accession>